<evidence type="ECO:0000256" key="4">
    <source>
        <dbReference type="ARBA" id="ARBA00022989"/>
    </source>
</evidence>
<dbReference type="Proteomes" id="UP000256514">
    <property type="component" value="Unassembled WGS sequence"/>
</dbReference>
<dbReference type="AlphaFoldDB" id="A0A3D8ILF8"/>
<comment type="subcellular location">
    <subcellularLocation>
        <location evidence="1">Cell membrane</location>
        <topology evidence="1">Multi-pass membrane protein</topology>
    </subcellularLocation>
</comment>
<dbReference type="Pfam" id="PF02040">
    <property type="entry name" value="ArsB"/>
    <property type="match status" value="1"/>
</dbReference>
<evidence type="ECO:0000256" key="5">
    <source>
        <dbReference type="ARBA" id="ARBA00023136"/>
    </source>
</evidence>
<organism evidence="7 8">
    <name type="scientific">Helicobacter equorum</name>
    <dbReference type="NCBI Taxonomy" id="361872"/>
    <lineage>
        <taxon>Bacteria</taxon>
        <taxon>Pseudomonadati</taxon>
        <taxon>Campylobacterota</taxon>
        <taxon>Epsilonproteobacteria</taxon>
        <taxon>Campylobacterales</taxon>
        <taxon>Helicobacteraceae</taxon>
        <taxon>Helicobacter</taxon>
    </lineage>
</organism>
<feature type="transmembrane region" description="Helical" evidence="6">
    <location>
        <begin position="93"/>
        <end position="126"/>
    </location>
</feature>
<keyword evidence="5 6" id="KW-0472">Membrane</keyword>
<dbReference type="RefSeq" id="WP_115571580.1">
    <property type="nucleotide sequence ID" value="NZ_NXLT01000009.1"/>
</dbReference>
<evidence type="ECO:0000256" key="2">
    <source>
        <dbReference type="ARBA" id="ARBA00022475"/>
    </source>
</evidence>
<feature type="transmembrane region" description="Helical" evidence="6">
    <location>
        <begin position="281"/>
        <end position="300"/>
    </location>
</feature>
<protein>
    <submittedName>
        <fullName evidence="7">Arsenic transporter</fullName>
    </submittedName>
</protein>
<feature type="transmembrane region" description="Helical" evidence="6">
    <location>
        <begin position="20"/>
        <end position="48"/>
    </location>
</feature>
<dbReference type="GO" id="GO:0015105">
    <property type="term" value="F:arsenite transmembrane transporter activity"/>
    <property type="evidence" value="ECO:0007669"/>
    <property type="project" value="InterPro"/>
</dbReference>
<dbReference type="PANTHER" id="PTHR43302">
    <property type="entry name" value="TRANSPORTER ARSB-RELATED"/>
    <property type="match status" value="1"/>
</dbReference>
<dbReference type="InterPro" id="IPR000802">
    <property type="entry name" value="Arsenical_pump_ArsB"/>
</dbReference>
<feature type="transmembrane region" description="Helical" evidence="6">
    <location>
        <begin position="177"/>
        <end position="201"/>
    </location>
</feature>
<proteinExistence type="predicted"/>
<dbReference type="PRINTS" id="PR00758">
    <property type="entry name" value="ARSENICPUMP"/>
</dbReference>
<accession>A0A3D8ILF8</accession>
<name>A0A3D8ILF8_9HELI</name>
<keyword evidence="3 6" id="KW-0812">Transmembrane</keyword>
<evidence type="ECO:0000313" key="7">
    <source>
        <dbReference type="EMBL" id="RDU66038.1"/>
    </source>
</evidence>
<evidence type="ECO:0000256" key="3">
    <source>
        <dbReference type="ARBA" id="ARBA00022692"/>
    </source>
</evidence>
<keyword evidence="4 6" id="KW-1133">Transmembrane helix</keyword>
<keyword evidence="2" id="KW-1003">Cell membrane</keyword>
<evidence type="ECO:0000313" key="8">
    <source>
        <dbReference type="Proteomes" id="UP000256514"/>
    </source>
</evidence>
<feature type="transmembrane region" description="Helical" evidence="6">
    <location>
        <begin position="403"/>
        <end position="427"/>
    </location>
</feature>
<feature type="transmembrane region" description="Helical" evidence="6">
    <location>
        <begin position="366"/>
        <end position="391"/>
    </location>
</feature>
<gene>
    <name evidence="7" type="ORF">CQA54_08050</name>
</gene>
<dbReference type="EMBL" id="NXLT01000009">
    <property type="protein sequence ID" value="RDU66038.1"/>
    <property type="molecule type" value="Genomic_DNA"/>
</dbReference>
<feature type="transmembrane region" description="Helical" evidence="6">
    <location>
        <begin position="321"/>
        <end position="346"/>
    </location>
</feature>
<feature type="transmembrane region" description="Helical" evidence="6">
    <location>
        <begin position="54"/>
        <end position="73"/>
    </location>
</feature>
<comment type="caution">
    <text evidence="7">The sequence shown here is derived from an EMBL/GenBank/DDBJ whole genome shotgun (WGS) entry which is preliminary data.</text>
</comment>
<dbReference type="GO" id="GO:0005886">
    <property type="term" value="C:plasma membrane"/>
    <property type="evidence" value="ECO:0007669"/>
    <property type="project" value="UniProtKB-SubCell"/>
</dbReference>
<sequence>MGYGIFALTMLCVYMRPFKLPIWVFSTLGALCVFVFGVVSLADIMLVWEITKPSTFALIGLILLSLAFEKLGFFTHLASCITPRTHSIRTWKFFVLLIVLGSVVSIVFANDGAILVLTPLVFALFSNTHNKAALMTTISPLVVFLLLVSFVSDFASNALVISNLTNIITAQMFSIEFVHFALSLAIPQIFGLCMFVGVAWLCFRRFLPHTLHFSPESSTKAYPSTMTLVVCYVIVVMLLGGIVFGERYGVKLYVFLFGASFVALVYAKILQVFSFKSLVQETPFCVIVFSFGLFVVVFGVKNAGFLESMREIFSYVDSAPFFVQIFSVGIFSSLGSSVINNLPMVLLGNLTLQSFGLDSLREQALVFVHVLGCNIGSKFTPIGSLATLLFLLKLRIYGIKIALWQYMAFALILSVCVLFAALFGLWISTLLFMP</sequence>
<reference evidence="7 8" key="1">
    <citation type="submission" date="2018-04" db="EMBL/GenBank/DDBJ databases">
        <title>Novel Campyloabacter and Helicobacter Species and Strains.</title>
        <authorList>
            <person name="Mannion A.J."/>
            <person name="Shen Z."/>
            <person name="Fox J.G."/>
        </authorList>
    </citation>
    <scope>NUCLEOTIDE SEQUENCE [LARGE SCALE GENOMIC DNA]</scope>
    <source>
        <strain evidence="7 8">MIT 12-6600</strain>
    </source>
</reference>
<feature type="transmembrane region" description="Helical" evidence="6">
    <location>
        <begin position="132"/>
        <end position="156"/>
    </location>
</feature>
<dbReference type="OrthoDB" id="9774335at2"/>
<dbReference type="PANTHER" id="PTHR43302:SF5">
    <property type="entry name" value="TRANSPORTER ARSB-RELATED"/>
    <property type="match status" value="1"/>
</dbReference>
<keyword evidence="8" id="KW-1185">Reference proteome</keyword>
<feature type="transmembrane region" description="Helical" evidence="6">
    <location>
        <begin position="221"/>
        <end position="245"/>
    </location>
</feature>
<evidence type="ECO:0000256" key="6">
    <source>
        <dbReference type="SAM" id="Phobius"/>
    </source>
</evidence>
<evidence type="ECO:0000256" key="1">
    <source>
        <dbReference type="ARBA" id="ARBA00004651"/>
    </source>
</evidence>
<feature type="transmembrane region" description="Helical" evidence="6">
    <location>
        <begin position="252"/>
        <end position="269"/>
    </location>
</feature>